<feature type="chain" id="PRO_5047176343" evidence="2">
    <location>
        <begin position="19"/>
        <end position="212"/>
    </location>
</feature>
<accession>A0ABT4A9Y2</accession>
<sequence>MAWIGMCSCLLGSGAAWALDDEQGGDESYRQTAPYKNWQHKSDQGPYFLLGGGVEGYSGSLALRLEVGPAYGVVVGYKTTPHVTVELSYSGAVNELDTDVGQVEPATGVDIVRNGGQFAVTLGITHTRLQPFLLGGVGFEFYSVRASPLSALASDSNGYVPAGLGVRYQLGPVFTADARFSYNVPFGQDFAPSVAGLDFARYQGLLQLGGLY</sequence>
<evidence type="ECO:0000256" key="1">
    <source>
        <dbReference type="ARBA" id="ARBA00022729"/>
    </source>
</evidence>
<dbReference type="RefSeq" id="WP_267537261.1">
    <property type="nucleotide sequence ID" value="NZ_JAPNKA010000001.1"/>
</dbReference>
<evidence type="ECO:0000259" key="3">
    <source>
        <dbReference type="Pfam" id="PF13505"/>
    </source>
</evidence>
<feature type="signal peptide" evidence="2">
    <location>
        <begin position="1"/>
        <end position="18"/>
    </location>
</feature>
<dbReference type="SUPFAM" id="SSF56925">
    <property type="entry name" value="OMPA-like"/>
    <property type="match status" value="1"/>
</dbReference>
<dbReference type="Pfam" id="PF13505">
    <property type="entry name" value="OMP_b-brl"/>
    <property type="match status" value="1"/>
</dbReference>
<name>A0ABT4A9Y2_9BACT</name>
<dbReference type="InterPro" id="IPR027385">
    <property type="entry name" value="Beta-barrel_OMP"/>
</dbReference>
<feature type="domain" description="Outer membrane protein beta-barrel" evidence="3">
    <location>
        <begin position="44"/>
        <end position="186"/>
    </location>
</feature>
<organism evidence="4 5">
    <name type="scientific">Archangium lansingense</name>
    <dbReference type="NCBI Taxonomy" id="2995310"/>
    <lineage>
        <taxon>Bacteria</taxon>
        <taxon>Pseudomonadati</taxon>
        <taxon>Myxococcota</taxon>
        <taxon>Myxococcia</taxon>
        <taxon>Myxococcales</taxon>
        <taxon>Cystobacterineae</taxon>
        <taxon>Archangiaceae</taxon>
        <taxon>Archangium</taxon>
    </lineage>
</organism>
<comment type="caution">
    <text evidence="4">The sequence shown here is derived from an EMBL/GenBank/DDBJ whole genome shotgun (WGS) entry which is preliminary data.</text>
</comment>
<dbReference type="Proteomes" id="UP001207654">
    <property type="component" value="Unassembled WGS sequence"/>
</dbReference>
<proteinExistence type="predicted"/>
<evidence type="ECO:0000313" key="5">
    <source>
        <dbReference type="Proteomes" id="UP001207654"/>
    </source>
</evidence>
<dbReference type="InterPro" id="IPR011250">
    <property type="entry name" value="OMP/PagP_B-barrel"/>
</dbReference>
<evidence type="ECO:0000256" key="2">
    <source>
        <dbReference type="SAM" id="SignalP"/>
    </source>
</evidence>
<dbReference type="EMBL" id="JAPNKA010000001">
    <property type="protein sequence ID" value="MCY1078482.1"/>
    <property type="molecule type" value="Genomic_DNA"/>
</dbReference>
<evidence type="ECO:0000313" key="4">
    <source>
        <dbReference type="EMBL" id="MCY1078482.1"/>
    </source>
</evidence>
<keyword evidence="5" id="KW-1185">Reference proteome</keyword>
<gene>
    <name evidence="4" type="ORF">OV287_28795</name>
</gene>
<keyword evidence="1 2" id="KW-0732">Signal</keyword>
<dbReference type="Gene3D" id="2.40.160.20">
    <property type="match status" value="1"/>
</dbReference>
<reference evidence="4 5" key="1">
    <citation type="submission" date="2022-11" db="EMBL/GenBank/DDBJ databases">
        <title>Minimal conservation of predation-associated metabolite biosynthetic gene clusters underscores biosynthetic potential of Myxococcota including descriptions for ten novel species: Archangium lansinium sp. nov., Myxococcus landrumus sp. nov., Nannocystis bai.</title>
        <authorList>
            <person name="Ahearne A."/>
            <person name="Stevens C."/>
            <person name="Phillips K."/>
        </authorList>
    </citation>
    <scope>NUCLEOTIDE SEQUENCE [LARGE SCALE GENOMIC DNA]</scope>
    <source>
        <strain evidence="4 5">MIWBW</strain>
    </source>
</reference>
<protein>
    <submittedName>
        <fullName evidence="4">Outer membrane beta-barrel protein</fullName>
    </submittedName>
</protein>